<reference evidence="9" key="1">
    <citation type="journal article" date="2019" name="Int. J. Syst. Evol. Microbiol.">
        <title>The Global Catalogue of Microorganisms (GCM) 10K type strain sequencing project: providing services to taxonomists for standard genome sequencing and annotation.</title>
        <authorList>
            <consortium name="The Broad Institute Genomics Platform"/>
            <consortium name="The Broad Institute Genome Sequencing Center for Infectious Disease"/>
            <person name="Wu L."/>
            <person name="Ma J."/>
        </authorList>
    </citation>
    <scope>NUCLEOTIDE SEQUENCE [LARGE SCALE GENOMIC DNA]</scope>
    <source>
        <strain evidence="9">CGMCC 4.7241</strain>
    </source>
</reference>
<evidence type="ECO:0000313" key="8">
    <source>
        <dbReference type="EMBL" id="MFC3761301.1"/>
    </source>
</evidence>
<dbReference type="Gene3D" id="3.30.350.10">
    <property type="entry name" value="Subtilisin inhibitor-like"/>
    <property type="match status" value="1"/>
</dbReference>
<dbReference type="InterPro" id="IPR036819">
    <property type="entry name" value="Subtilisin_inhibitor-like_sf"/>
</dbReference>
<keyword evidence="4" id="KW-0646">Protease inhibitor</keyword>
<sequence length="104" mass="10987">MTALTITVWAEPNEQPRVWELTDDPAGGTHPNAQAAIAALENAKGDPFAPVPPGTISTMIYGGPDRAQIVGEWKGRRVSAEYSRTNGAEIARWNALAAVFGANG</sequence>
<comment type="similarity">
    <text evidence="2">Belongs to the protease inhibitor I16 (SSI) family.</text>
</comment>
<dbReference type="RefSeq" id="WP_205117510.1">
    <property type="nucleotide sequence ID" value="NZ_JAFBCM010000001.1"/>
</dbReference>
<evidence type="ECO:0000256" key="1">
    <source>
        <dbReference type="ARBA" id="ARBA00004613"/>
    </source>
</evidence>
<evidence type="ECO:0000256" key="5">
    <source>
        <dbReference type="ARBA" id="ARBA00022900"/>
    </source>
</evidence>
<keyword evidence="5" id="KW-0722">Serine protease inhibitor</keyword>
<protein>
    <submittedName>
        <fullName evidence="8">SSI family serine proteinase inhibitor</fullName>
    </submittedName>
</protein>
<evidence type="ECO:0000256" key="4">
    <source>
        <dbReference type="ARBA" id="ARBA00022690"/>
    </source>
</evidence>
<evidence type="ECO:0000313" key="9">
    <source>
        <dbReference type="Proteomes" id="UP001595699"/>
    </source>
</evidence>
<organism evidence="8 9">
    <name type="scientific">Tenggerimyces flavus</name>
    <dbReference type="NCBI Taxonomy" id="1708749"/>
    <lineage>
        <taxon>Bacteria</taxon>
        <taxon>Bacillati</taxon>
        <taxon>Actinomycetota</taxon>
        <taxon>Actinomycetes</taxon>
        <taxon>Propionibacteriales</taxon>
        <taxon>Nocardioidaceae</taxon>
        <taxon>Tenggerimyces</taxon>
    </lineage>
</organism>
<gene>
    <name evidence="8" type="ORF">ACFOUW_10655</name>
</gene>
<dbReference type="EMBL" id="JBHRZH010000006">
    <property type="protein sequence ID" value="MFC3761301.1"/>
    <property type="molecule type" value="Genomic_DNA"/>
</dbReference>
<keyword evidence="3" id="KW-0964">Secreted</keyword>
<accession>A0ABV7Y9G4</accession>
<dbReference type="Pfam" id="PF00720">
    <property type="entry name" value="SSI"/>
    <property type="match status" value="1"/>
</dbReference>
<evidence type="ECO:0000256" key="6">
    <source>
        <dbReference type="ARBA" id="ARBA00023157"/>
    </source>
</evidence>
<feature type="domain" description="Subtilisin inhibitor" evidence="7">
    <location>
        <begin position="4"/>
        <end position="83"/>
    </location>
</feature>
<keyword evidence="9" id="KW-1185">Reference proteome</keyword>
<dbReference type="SUPFAM" id="SSF55399">
    <property type="entry name" value="Subtilisin inhibitor"/>
    <property type="match status" value="1"/>
</dbReference>
<name>A0ABV7Y9G4_9ACTN</name>
<evidence type="ECO:0000256" key="3">
    <source>
        <dbReference type="ARBA" id="ARBA00022525"/>
    </source>
</evidence>
<comment type="caution">
    <text evidence="8">The sequence shown here is derived from an EMBL/GenBank/DDBJ whole genome shotgun (WGS) entry which is preliminary data.</text>
</comment>
<dbReference type="Proteomes" id="UP001595699">
    <property type="component" value="Unassembled WGS sequence"/>
</dbReference>
<dbReference type="InterPro" id="IPR023549">
    <property type="entry name" value="Subtilisin_inhibitor"/>
</dbReference>
<keyword evidence="6" id="KW-1015">Disulfide bond</keyword>
<evidence type="ECO:0000259" key="7">
    <source>
        <dbReference type="Pfam" id="PF00720"/>
    </source>
</evidence>
<evidence type="ECO:0000256" key="2">
    <source>
        <dbReference type="ARBA" id="ARBA00010472"/>
    </source>
</evidence>
<comment type="subcellular location">
    <subcellularLocation>
        <location evidence="1">Secreted</location>
    </subcellularLocation>
</comment>
<proteinExistence type="inferred from homology"/>